<dbReference type="RefSeq" id="WP_277595741.1">
    <property type="nucleotide sequence ID" value="NZ_JAMBPX010000001.1"/>
</dbReference>
<evidence type="ECO:0000313" key="5">
    <source>
        <dbReference type="Proteomes" id="UP001152302"/>
    </source>
</evidence>
<keyword evidence="2" id="KW-0813">Transport</keyword>
<dbReference type="InterPro" id="IPR018389">
    <property type="entry name" value="DctP_fam"/>
</dbReference>
<name>A0A9X4L864_9STAP</name>
<dbReference type="Pfam" id="PF03480">
    <property type="entry name" value="DctP"/>
    <property type="match status" value="1"/>
</dbReference>
<dbReference type="NCBIfam" id="TIGR00787">
    <property type="entry name" value="dctP"/>
    <property type="match status" value="1"/>
</dbReference>
<gene>
    <name evidence="4" type="ORF">M4L21_01700</name>
</gene>
<keyword evidence="3" id="KW-0732">Signal</keyword>
<protein>
    <submittedName>
        <fullName evidence="4">DctP family TRAP transporter solute-binding subunit</fullName>
    </submittedName>
</protein>
<evidence type="ECO:0000256" key="2">
    <source>
        <dbReference type="ARBA" id="ARBA00022448"/>
    </source>
</evidence>
<dbReference type="GO" id="GO:0030288">
    <property type="term" value="C:outer membrane-bounded periplasmic space"/>
    <property type="evidence" value="ECO:0007669"/>
    <property type="project" value="InterPro"/>
</dbReference>
<accession>A0A9X4L864</accession>
<dbReference type="Proteomes" id="UP001152302">
    <property type="component" value="Unassembled WGS sequence"/>
</dbReference>
<comment type="caution">
    <text evidence="4">The sequence shown here is derived from an EMBL/GenBank/DDBJ whole genome shotgun (WGS) entry which is preliminary data.</text>
</comment>
<proteinExistence type="inferred from homology"/>
<dbReference type="NCBIfam" id="NF037995">
    <property type="entry name" value="TRAP_S1"/>
    <property type="match status" value="1"/>
</dbReference>
<evidence type="ECO:0000256" key="3">
    <source>
        <dbReference type="ARBA" id="ARBA00022729"/>
    </source>
</evidence>
<reference evidence="4" key="1">
    <citation type="submission" date="2022-05" db="EMBL/GenBank/DDBJ databases">
        <title>Comparative genomics of Staphylococcus equorum isolates.</title>
        <authorList>
            <person name="Luelf R.H."/>
        </authorList>
    </citation>
    <scope>NUCLEOTIDE SEQUENCE</scope>
    <source>
        <strain evidence="4">TMW 2.2343</strain>
    </source>
</reference>
<sequence>MKRFISFSLLIVLILSGCQSGEDKTKDEEVKTIRLAHTGADTHQYNIASQKFKELVEKKSQGELKVNVYGNGSLGNEDELVDQTMTGSIQMTTVAADSSLSNTMPEMNIFGIPYLFENKEDVYSKLDGKPGKDLLKLAQSKDMKGLGYWEVGFRHFTNNKREIKQPEDMKNLKLRVQSAKVWNEHLKALDAIPTPISFSELYSALDQGVVDGQENPLPTIASQKLFEVQKYISLTNHTYTPAVVLMNQDYYKNLSEQEKKIVNESIDESTKYQRKYIADQEQKIKKQLKDEGMVITEVNRDEFKKNTSDVQSEINDQVPKSIIRQFSE</sequence>
<dbReference type="Gene3D" id="3.40.190.170">
    <property type="entry name" value="Bacterial extracellular solute-binding protein, family 7"/>
    <property type="match status" value="1"/>
</dbReference>
<evidence type="ECO:0000313" key="4">
    <source>
        <dbReference type="EMBL" id="MDG0858024.1"/>
    </source>
</evidence>
<dbReference type="GO" id="GO:0055085">
    <property type="term" value="P:transmembrane transport"/>
    <property type="evidence" value="ECO:0007669"/>
    <property type="project" value="InterPro"/>
</dbReference>
<dbReference type="PANTHER" id="PTHR33376:SF7">
    <property type="entry name" value="C4-DICARBOXYLATE-BINDING PROTEIN DCTB"/>
    <property type="match status" value="1"/>
</dbReference>
<dbReference type="InterPro" id="IPR004682">
    <property type="entry name" value="TRAP_DctP"/>
</dbReference>
<dbReference type="PROSITE" id="PS51257">
    <property type="entry name" value="PROKAR_LIPOPROTEIN"/>
    <property type="match status" value="1"/>
</dbReference>
<dbReference type="InterPro" id="IPR038404">
    <property type="entry name" value="TRAP_DctP_sf"/>
</dbReference>
<dbReference type="PIRSF" id="PIRSF006470">
    <property type="entry name" value="DctB"/>
    <property type="match status" value="1"/>
</dbReference>
<dbReference type="EMBL" id="JAMBPX010000001">
    <property type="protein sequence ID" value="MDG0858024.1"/>
    <property type="molecule type" value="Genomic_DNA"/>
</dbReference>
<organism evidence="4 5">
    <name type="scientific">Staphylococcus equorum</name>
    <dbReference type="NCBI Taxonomy" id="246432"/>
    <lineage>
        <taxon>Bacteria</taxon>
        <taxon>Bacillati</taxon>
        <taxon>Bacillota</taxon>
        <taxon>Bacilli</taxon>
        <taxon>Bacillales</taxon>
        <taxon>Staphylococcaceae</taxon>
        <taxon>Staphylococcus</taxon>
    </lineage>
</organism>
<comment type="similarity">
    <text evidence="1">Belongs to the bacterial solute-binding protein 7 family.</text>
</comment>
<dbReference type="PANTHER" id="PTHR33376">
    <property type="match status" value="1"/>
</dbReference>
<dbReference type="AlphaFoldDB" id="A0A9X4L864"/>
<evidence type="ECO:0000256" key="1">
    <source>
        <dbReference type="ARBA" id="ARBA00009023"/>
    </source>
</evidence>